<dbReference type="RefSeq" id="WP_156185841.1">
    <property type="nucleotide sequence ID" value="NZ_JACHEK010000003.1"/>
</dbReference>
<accession>A0A841JRC8</accession>
<dbReference type="AlphaFoldDB" id="A0A841JRC8"/>
<protein>
    <recommendedName>
        <fullName evidence="3">Peptidase S24/S26A/S26B/S26C domain-containing protein</fullName>
    </recommendedName>
</protein>
<comment type="caution">
    <text evidence="1">The sequence shown here is derived from an EMBL/GenBank/DDBJ whole genome shotgun (WGS) entry which is preliminary data.</text>
</comment>
<sequence length="155" mass="17772">MLDQEERDLLPDGFSSGPIPEDTVLLPLQADRVSTPFRRAVIGRRDRALFPMIRPGSVLKVDVRKKAIASPKEWTNEFDRPIYLLQNRKGLVSGWCELDKDGQWLTLITHNLSRVISERWRYKQDVEVVGRAVAVAHRLTPFENESSKRAGLTHQ</sequence>
<dbReference type="Proteomes" id="UP000538666">
    <property type="component" value="Unassembled WGS sequence"/>
</dbReference>
<dbReference type="EMBL" id="JACHEK010000003">
    <property type="protein sequence ID" value="MBB6143710.1"/>
    <property type="molecule type" value="Genomic_DNA"/>
</dbReference>
<evidence type="ECO:0000313" key="2">
    <source>
        <dbReference type="Proteomes" id="UP000538666"/>
    </source>
</evidence>
<proteinExistence type="predicted"/>
<evidence type="ECO:0000313" key="1">
    <source>
        <dbReference type="EMBL" id="MBB6143710.1"/>
    </source>
</evidence>
<evidence type="ECO:0008006" key="3">
    <source>
        <dbReference type="Google" id="ProtNLM"/>
    </source>
</evidence>
<gene>
    <name evidence="1" type="ORF">HNQ77_001659</name>
</gene>
<name>A0A841JRC8_9BACT</name>
<keyword evidence="2" id="KW-1185">Reference proteome</keyword>
<organism evidence="1 2">
    <name type="scientific">Silvibacterium bohemicum</name>
    <dbReference type="NCBI Taxonomy" id="1577686"/>
    <lineage>
        <taxon>Bacteria</taxon>
        <taxon>Pseudomonadati</taxon>
        <taxon>Acidobacteriota</taxon>
        <taxon>Terriglobia</taxon>
        <taxon>Terriglobales</taxon>
        <taxon>Acidobacteriaceae</taxon>
        <taxon>Silvibacterium</taxon>
    </lineage>
</organism>
<reference evidence="1 2" key="1">
    <citation type="submission" date="2020-08" db="EMBL/GenBank/DDBJ databases">
        <title>Genomic Encyclopedia of Type Strains, Phase IV (KMG-IV): sequencing the most valuable type-strain genomes for metagenomic binning, comparative biology and taxonomic classification.</title>
        <authorList>
            <person name="Goeker M."/>
        </authorList>
    </citation>
    <scope>NUCLEOTIDE SEQUENCE [LARGE SCALE GENOMIC DNA]</scope>
    <source>
        <strain evidence="1 2">DSM 103733</strain>
    </source>
</reference>